<name>A0A2T4UDN6_9ACTN</name>
<evidence type="ECO:0008006" key="4">
    <source>
        <dbReference type="Google" id="ProtNLM"/>
    </source>
</evidence>
<organism evidence="2 3">
    <name type="scientific">Paraconexibacter algicola</name>
    <dbReference type="NCBI Taxonomy" id="2133960"/>
    <lineage>
        <taxon>Bacteria</taxon>
        <taxon>Bacillati</taxon>
        <taxon>Actinomycetota</taxon>
        <taxon>Thermoleophilia</taxon>
        <taxon>Solirubrobacterales</taxon>
        <taxon>Paraconexibacteraceae</taxon>
        <taxon>Paraconexibacter</taxon>
    </lineage>
</organism>
<evidence type="ECO:0000313" key="2">
    <source>
        <dbReference type="EMBL" id="PTL55619.1"/>
    </source>
</evidence>
<feature type="chain" id="PRO_5015463952" description="VCBS repeat-containing protein" evidence="1">
    <location>
        <begin position="26"/>
        <end position="190"/>
    </location>
</feature>
<gene>
    <name evidence="2" type="ORF">C7Y72_18460</name>
</gene>
<dbReference type="RefSeq" id="WP_107570662.1">
    <property type="nucleotide sequence ID" value="NZ_PYYB01000003.1"/>
</dbReference>
<proteinExistence type="predicted"/>
<sequence length="190" mass="20259">MPRPRRTAILAACLAAGAPATYALAQTTVTPEQETTGSSNPQAFFSQELQADAKTSSAIKRLLSSKAGFVDARSGFVDVTGDGKADAIVLVTMPGQAGTVALYLFSTDGGASGKPTAKLRAVFRSQQLYRATFKLRNGTLVVRTPVYAKGDEPQAPSKFEERDYVWDKASTTLRRTARREFAGPGATPPR</sequence>
<evidence type="ECO:0000313" key="3">
    <source>
        <dbReference type="Proteomes" id="UP000240739"/>
    </source>
</evidence>
<feature type="signal peptide" evidence="1">
    <location>
        <begin position="1"/>
        <end position="25"/>
    </location>
</feature>
<evidence type="ECO:0000256" key="1">
    <source>
        <dbReference type="SAM" id="SignalP"/>
    </source>
</evidence>
<protein>
    <recommendedName>
        <fullName evidence="4">VCBS repeat-containing protein</fullName>
    </recommendedName>
</protein>
<dbReference type="OrthoDB" id="3824278at2"/>
<dbReference type="AlphaFoldDB" id="A0A2T4UDN6"/>
<dbReference type="EMBL" id="PYYB01000003">
    <property type="protein sequence ID" value="PTL55619.1"/>
    <property type="molecule type" value="Genomic_DNA"/>
</dbReference>
<keyword evidence="1" id="KW-0732">Signal</keyword>
<keyword evidence="3" id="KW-1185">Reference proteome</keyword>
<accession>A0A2T4UDN6</accession>
<dbReference type="Proteomes" id="UP000240739">
    <property type="component" value="Unassembled WGS sequence"/>
</dbReference>
<reference evidence="2 3" key="1">
    <citation type="submission" date="2018-03" db="EMBL/GenBank/DDBJ databases">
        <title>Aquarubrobacter algicola gen. nov., sp. nov., a novel actinobacterium isolated from shallow eutrophic lake during the end of cyanobacterial harmful algal blooms.</title>
        <authorList>
            <person name="Chun S.J."/>
        </authorList>
    </citation>
    <scope>NUCLEOTIDE SEQUENCE [LARGE SCALE GENOMIC DNA]</scope>
    <source>
        <strain evidence="2 3">Seoho-28</strain>
    </source>
</reference>
<comment type="caution">
    <text evidence="2">The sequence shown here is derived from an EMBL/GenBank/DDBJ whole genome shotgun (WGS) entry which is preliminary data.</text>
</comment>